<dbReference type="Gene3D" id="1.10.8.430">
    <property type="entry name" value="Helical domain of apoptotic protease-activating factors"/>
    <property type="match status" value="1"/>
</dbReference>
<protein>
    <submittedName>
        <fullName evidence="7">Uncharacterized protein</fullName>
    </submittedName>
</protein>
<dbReference type="PANTHER" id="PTHR36766">
    <property type="entry name" value="PLANT BROAD-SPECTRUM MILDEW RESISTANCE PROTEIN RPW8"/>
    <property type="match status" value="1"/>
</dbReference>
<reference evidence="7" key="2">
    <citation type="submission" date="2021-03" db="UniProtKB">
        <authorList>
            <consortium name="EnsemblPlants"/>
        </authorList>
    </citation>
    <scope>IDENTIFICATION</scope>
</reference>
<dbReference type="Gramene" id="AUR62036267-RA">
    <property type="protein sequence ID" value="AUR62036267-RA:cds"/>
    <property type="gene ID" value="AUR62036267"/>
</dbReference>
<evidence type="ECO:0000259" key="5">
    <source>
        <dbReference type="Pfam" id="PF23559"/>
    </source>
</evidence>
<dbReference type="OMA" id="GECEHEN"/>
<dbReference type="Pfam" id="PF00931">
    <property type="entry name" value="NB-ARC"/>
    <property type="match status" value="1"/>
</dbReference>
<evidence type="ECO:0000313" key="8">
    <source>
        <dbReference type="Proteomes" id="UP000596660"/>
    </source>
</evidence>
<dbReference type="GO" id="GO:0043531">
    <property type="term" value="F:ADP binding"/>
    <property type="evidence" value="ECO:0007669"/>
    <property type="project" value="InterPro"/>
</dbReference>
<evidence type="ECO:0000256" key="3">
    <source>
        <dbReference type="ARBA" id="ARBA00022821"/>
    </source>
</evidence>
<proteinExistence type="predicted"/>
<evidence type="ECO:0000256" key="1">
    <source>
        <dbReference type="ARBA" id="ARBA00022614"/>
    </source>
</evidence>
<accession>A0A803MWA2</accession>
<evidence type="ECO:0000256" key="2">
    <source>
        <dbReference type="ARBA" id="ARBA00022737"/>
    </source>
</evidence>
<dbReference type="GO" id="GO:0006952">
    <property type="term" value="P:defense response"/>
    <property type="evidence" value="ECO:0007669"/>
    <property type="project" value="UniProtKB-KW"/>
</dbReference>
<gene>
    <name evidence="7" type="primary">LOC110688876</name>
</gene>
<dbReference type="Gene3D" id="1.10.10.10">
    <property type="entry name" value="Winged helix-like DNA-binding domain superfamily/Winged helix DNA-binding domain"/>
    <property type="match status" value="1"/>
</dbReference>
<organism evidence="7 8">
    <name type="scientific">Chenopodium quinoa</name>
    <name type="common">Quinoa</name>
    <dbReference type="NCBI Taxonomy" id="63459"/>
    <lineage>
        <taxon>Eukaryota</taxon>
        <taxon>Viridiplantae</taxon>
        <taxon>Streptophyta</taxon>
        <taxon>Embryophyta</taxon>
        <taxon>Tracheophyta</taxon>
        <taxon>Spermatophyta</taxon>
        <taxon>Magnoliopsida</taxon>
        <taxon>eudicotyledons</taxon>
        <taxon>Gunneridae</taxon>
        <taxon>Pentapetalae</taxon>
        <taxon>Caryophyllales</taxon>
        <taxon>Chenopodiaceae</taxon>
        <taxon>Chenopodioideae</taxon>
        <taxon>Atripliceae</taxon>
        <taxon>Chenopodium</taxon>
    </lineage>
</organism>
<dbReference type="Pfam" id="PF25019">
    <property type="entry name" value="LRR_R13L1-DRL21"/>
    <property type="match status" value="1"/>
</dbReference>
<feature type="domain" description="NB-ARC" evidence="4">
    <location>
        <begin position="118"/>
        <end position="295"/>
    </location>
</feature>
<dbReference type="InterPro" id="IPR042197">
    <property type="entry name" value="Apaf_helical"/>
</dbReference>
<dbReference type="SUPFAM" id="SSF52058">
    <property type="entry name" value="L domain-like"/>
    <property type="match status" value="1"/>
</dbReference>
<dbReference type="InterPro" id="IPR036388">
    <property type="entry name" value="WH-like_DNA-bd_sf"/>
</dbReference>
<feature type="domain" description="R13L1/DRL21-like LRR repeat region" evidence="6">
    <location>
        <begin position="555"/>
        <end position="684"/>
    </location>
</feature>
<feature type="domain" description="Disease resistance protein winged helix" evidence="5">
    <location>
        <begin position="381"/>
        <end position="453"/>
    </location>
</feature>
<dbReference type="Gene3D" id="3.80.10.10">
    <property type="entry name" value="Ribonuclease Inhibitor"/>
    <property type="match status" value="2"/>
</dbReference>
<evidence type="ECO:0000259" key="4">
    <source>
        <dbReference type="Pfam" id="PF00931"/>
    </source>
</evidence>
<dbReference type="InterPro" id="IPR027417">
    <property type="entry name" value="P-loop_NTPase"/>
</dbReference>
<keyword evidence="8" id="KW-1185">Reference proteome</keyword>
<dbReference type="EnsemblPlants" id="AUR62036267-RA">
    <property type="protein sequence ID" value="AUR62036267-RA:cds"/>
    <property type="gene ID" value="AUR62036267"/>
</dbReference>
<dbReference type="InterPro" id="IPR032675">
    <property type="entry name" value="LRR_dom_sf"/>
</dbReference>
<evidence type="ECO:0000313" key="7">
    <source>
        <dbReference type="EnsemblPlants" id="AUR62036267-RA:cds"/>
    </source>
</evidence>
<keyword evidence="2" id="KW-0677">Repeat</keyword>
<dbReference type="PANTHER" id="PTHR36766:SF35">
    <property type="entry name" value="DISEASE RESISTANCE PROTEIN RGA3"/>
    <property type="match status" value="1"/>
</dbReference>
<dbReference type="InterPro" id="IPR058922">
    <property type="entry name" value="WHD_DRP"/>
</dbReference>
<dbReference type="InterPro" id="IPR056789">
    <property type="entry name" value="LRR_R13L1-DRL21"/>
</dbReference>
<evidence type="ECO:0000259" key="6">
    <source>
        <dbReference type="Pfam" id="PF25019"/>
    </source>
</evidence>
<dbReference type="PRINTS" id="PR00364">
    <property type="entry name" value="DISEASERSIST"/>
</dbReference>
<dbReference type="InterPro" id="IPR002182">
    <property type="entry name" value="NB-ARC"/>
</dbReference>
<dbReference type="SUPFAM" id="SSF52540">
    <property type="entry name" value="P-loop containing nucleoside triphosphate hydrolases"/>
    <property type="match status" value="1"/>
</dbReference>
<dbReference type="AlphaFoldDB" id="A0A803MWA2"/>
<name>A0A803MWA2_CHEQI</name>
<reference evidence="7" key="1">
    <citation type="journal article" date="2017" name="Nature">
        <title>The genome of Chenopodium quinoa.</title>
        <authorList>
            <person name="Jarvis D.E."/>
            <person name="Ho Y.S."/>
            <person name="Lightfoot D.J."/>
            <person name="Schmoeckel S.M."/>
            <person name="Li B."/>
            <person name="Borm T.J.A."/>
            <person name="Ohyanagi H."/>
            <person name="Mineta K."/>
            <person name="Michell C.T."/>
            <person name="Saber N."/>
            <person name="Kharbatia N.M."/>
            <person name="Rupper R.R."/>
            <person name="Sharp A.R."/>
            <person name="Dally N."/>
            <person name="Boughton B.A."/>
            <person name="Woo Y.H."/>
            <person name="Gao G."/>
            <person name="Schijlen E.G.W.M."/>
            <person name="Guo X."/>
            <person name="Momin A.A."/>
            <person name="Negrao S."/>
            <person name="Al-Babili S."/>
            <person name="Gehring C."/>
            <person name="Roessner U."/>
            <person name="Jung C."/>
            <person name="Murphy K."/>
            <person name="Arold S.T."/>
            <person name="Gojobori T."/>
            <person name="van der Linden C.G."/>
            <person name="van Loo E.N."/>
            <person name="Jellen E.N."/>
            <person name="Maughan P.J."/>
            <person name="Tester M."/>
        </authorList>
    </citation>
    <scope>NUCLEOTIDE SEQUENCE [LARGE SCALE GENOMIC DNA]</scope>
    <source>
        <strain evidence="7">cv. PI 614886</strain>
    </source>
</reference>
<dbReference type="Pfam" id="PF23559">
    <property type="entry name" value="WHD_DRP"/>
    <property type="match status" value="1"/>
</dbReference>
<dbReference type="FunFam" id="1.10.10.10:FF:000322">
    <property type="entry name" value="Probable disease resistance protein At1g63360"/>
    <property type="match status" value="1"/>
</dbReference>
<sequence>SKRELSKVSQAYIEDLKAAVYDADDLFDEFRTLAELKLLRPESKGAKFSNKVRSFFSSKNQVGQAYRMSRQVKEIKKRLDAIAGDHKKFGFDVDYKPISRRREETCSYIDAKDIIGRDDDKKAIIDILLDHNNDDEECCFLTIVGVGGLGKTALAQLVYNDEMIKKEFPTLRLWVCVSDQDGEEFDLKAILCKILELVTGQKFDGTSSMEFVQNQFQERLRGQKYFLVLDDVWNENRKKWLNLKKFLTLGQLGSRVVVTTRSEMTATVIGDKHVYRLDGLSDEDSWRLFEMSALDGECEHENFQYLSEIGKKIVEKCYNIPLAIKVVGSLLYGQDISMWHSFEQSGLSEIRNGENEIMSILKLSYHNLSPSLKSCFSYCAVFPKDFTINKVTLISLWLAQGYIMPLDGGQSIEDAAEEHFFILLRRCFFQDLAKDQYGHVRSVKIHDLMHDVAQEVGGNEFCVVMSSITNNFRDKTRHVSFVGETLVLGGCKNLRELPKDFSKLVNLGHLDLRYCNMLTGMPFGMNKLTSLAILPLFVVGKGEKYSREKQFNWELKDLEALKNLKGGLHIKFGDNNVNSECVDDEGGQYLMNTKHLLEIEIEFEGVFHGCLEPEVVMKALEPHSNLKGLKLIDYMGTSIPWWARAEHNWSIYLPSLVKIELTICPNLEWIPSFSKLPYLRSLVLFRLDKLEYMEDAGNITSHDEEDLTTFFPSLKYLQLSHLRCFKGWWRADELIVGDDRKSIFPCLSSLKIEWCHNLTSFPPYPRLEKLELRGSSEWLGMILNMIDKEGNDNARLSSLRSLTIEECENLRRLSGIENFTSLESLQISSNKQMSICEDKDDEYGVPWKSLDRSLRSLTYQSIEV</sequence>
<dbReference type="Gene3D" id="3.40.50.300">
    <property type="entry name" value="P-loop containing nucleotide triphosphate hydrolases"/>
    <property type="match status" value="1"/>
</dbReference>
<keyword evidence="3" id="KW-0611">Plant defense</keyword>
<dbReference type="Proteomes" id="UP000596660">
    <property type="component" value="Unplaced"/>
</dbReference>
<keyword evidence="1" id="KW-0433">Leucine-rich repeat</keyword>